<dbReference type="EMBL" id="JBHRSQ010000015">
    <property type="protein sequence ID" value="MFC2992781.1"/>
    <property type="molecule type" value="Genomic_DNA"/>
</dbReference>
<accession>A0ABV7B5M4</accession>
<evidence type="ECO:0000313" key="1">
    <source>
        <dbReference type="EMBL" id="MFC2992781.1"/>
    </source>
</evidence>
<organism evidence="1 2">
    <name type="scientific">Halomonas tibetensis</name>
    <dbReference type="NCBI Taxonomy" id="2259590"/>
    <lineage>
        <taxon>Bacteria</taxon>
        <taxon>Pseudomonadati</taxon>
        <taxon>Pseudomonadota</taxon>
        <taxon>Gammaproteobacteria</taxon>
        <taxon>Oceanospirillales</taxon>
        <taxon>Halomonadaceae</taxon>
        <taxon>Halomonas</taxon>
    </lineage>
</organism>
<reference evidence="2" key="1">
    <citation type="journal article" date="2019" name="Int. J. Syst. Evol. Microbiol.">
        <title>The Global Catalogue of Microorganisms (GCM) 10K type strain sequencing project: providing services to taxonomists for standard genome sequencing and annotation.</title>
        <authorList>
            <consortium name="The Broad Institute Genomics Platform"/>
            <consortium name="The Broad Institute Genome Sequencing Center for Infectious Disease"/>
            <person name="Wu L."/>
            <person name="Ma J."/>
        </authorList>
    </citation>
    <scope>NUCLEOTIDE SEQUENCE [LARGE SCALE GENOMIC DNA]</scope>
    <source>
        <strain evidence="2">KCTC 52660</strain>
    </source>
</reference>
<dbReference type="RefSeq" id="WP_379759715.1">
    <property type="nucleotide sequence ID" value="NZ_JBHRSQ010000015.1"/>
</dbReference>
<evidence type="ECO:0008006" key="3">
    <source>
        <dbReference type="Google" id="ProtNLM"/>
    </source>
</evidence>
<dbReference type="PANTHER" id="PTHR37827">
    <property type="entry name" value="TUDOR DOMAIN-CONTAINING PROTEIN"/>
    <property type="match status" value="1"/>
</dbReference>
<evidence type="ECO:0000313" key="2">
    <source>
        <dbReference type="Proteomes" id="UP001595386"/>
    </source>
</evidence>
<protein>
    <recommendedName>
        <fullName evidence="3">HNH endonuclease</fullName>
    </recommendedName>
</protein>
<keyword evidence="2" id="KW-1185">Reference proteome</keyword>
<proteinExistence type="predicted"/>
<name>A0ABV7B5M4_9GAMM</name>
<dbReference type="Proteomes" id="UP001595386">
    <property type="component" value="Unassembled WGS sequence"/>
</dbReference>
<gene>
    <name evidence="1" type="ORF">ACFODV_12135</name>
</gene>
<comment type="caution">
    <text evidence="1">The sequence shown here is derived from an EMBL/GenBank/DDBJ whole genome shotgun (WGS) entry which is preliminary data.</text>
</comment>
<sequence>MTGHVFSPPPRPDGCELCGRESPLTRHHLIPRSLHGKARYRRRFERVERLTAILWLCHPCHKHIHAVLSERELADHYRSREALMAHPEIGTFVEWLAGKPAGFKPKRAPKRRQGR</sequence>
<dbReference type="PANTHER" id="PTHR37827:SF1">
    <property type="entry name" value="HNH DOMAIN-CONTAINING PROTEIN"/>
    <property type="match status" value="1"/>
</dbReference>